<dbReference type="AlphaFoldDB" id="A0ABD7HMT8"/>
<proteinExistence type="predicted"/>
<dbReference type="Proteomes" id="UP000284557">
    <property type="component" value="Unassembled WGS sequence"/>
</dbReference>
<protein>
    <recommendedName>
        <fullName evidence="3">Bacteriophage protein</fullName>
    </recommendedName>
</protein>
<comment type="caution">
    <text evidence="1">The sequence shown here is derived from an EMBL/GenBank/DDBJ whole genome shotgun (WGS) entry which is preliminary data.</text>
</comment>
<evidence type="ECO:0000313" key="1">
    <source>
        <dbReference type="EMBL" id="RIT36813.1"/>
    </source>
</evidence>
<accession>A0ABD7HMT8</accession>
<name>A0ABD7HMT8_9MYCO</name>
<reference evidence="1 2" key="1">
    <citation type="submission" date="2018-08" db="EMBL/GenBank/DDBJ databases">
        <title>Linezolid Resistance in Mycobacterium abscessus: MIC Distribution and Comprehensive Investigation of Resistance Mechanisms.</title>
        <authorList>
            <person name="Ye M."/>
            <person name="Xu L."/>
            <person name="Zou Y."/>
            <person name="Li B."/>
            <person name="Guo Q."/>
            <person name="Zhang Y."/>
            <person name="Zhan M."/>
            <person name="Xu B."/>
            <person name="Yu F."/>
            <person name="Zhang Z."/>
            <person name="Chu H."/>
        </authorList>
    </citation>
    <scope>NUCLEOTIDE SEQUENCE [LARGE SCALE GENOMIC DNA]</scope>
    <source>
        <strain evidence="1 2">G143</strain>
    </source>
</reference>
<evidence type="ECO:0008006" key="3">
    <source>
        <dbReference type="Google" id="ProtNLM"/>
    </source>
</evidence>
<organism evidence="1 2">
    <name type="scientific">Mycobacteroides abscessus</name>
    <dbReference type="NCBI Taxonomy" id="36809"/>
    <lineage>
        <taxon>Bacteria</taxon>
        <taxon>Bacillati</taxon>
        <taxon>Actinomycetota</taxon>
        <taxon>Actinomycetes</taxon>
        <taxon>Mycobacteriales</taxon>
        <taxon>Mycobacteriaceae</taxon>
        <taxon>Mycobacteroides</taxon>
    </lineage>
</organism>
<sequence length="112" mass="12308">MSDNTETIITFTHADGRTIDIDHLGICYPENRGEFAIYEGDRQIGEFMLDWAIYDAEVKKDHPLPDDEELIAQATLALAGDPRVLTQGSVAQMFAEAIGISTTDPDASPPVR</sequence>
<dbReference type="RefSeq" id="WP_074346065.1">
    <property type="nucleotide sequence ID" value="NZ_QXBN01000012.1"/>
</dbReference>
<gene>
    <name evidence="1" type="ORF">D2E76_16300</name>
</gene>
<dbReference type="EMBL" id="QXBN01000012">
    <property type="protein sequence ID" value="RIT36813.1"/>
    <property type="molecule type" value="Genomic_DNA"/>
</dbReference>
<evidence type="ECO:0000313" key="2">
    <source>
        <dbReference type="Proteomes" id="UP000284557"/>
    </source>
</evidence>